<name>A0AC61T012_9BACI</name>
<gene>
    <name evidence="1" type="ORF">FJ659_24330</name>
</gene>
<protein>
    <submittedName>
        <fullName evidence="1">Uncharacterized protein</fullName>
    </submittedName>
</protein>
<organism evidence="1 2">
    <name type="scientific">Bacillus dicomae</name>
    <dbReference type="NCBI Taxonomy" id="3088378"/>
    <lineage>
        <taxon>Bacteria</taxon>
        <taxon>Bacillati</taxon>
        <taxon>Bacillota</taxon>
        <taxon>Bacilli</taxon>
        <taxon>Bacillales</taxon>
        <taxon>Bacillaceae</taxon>
        <taxon>Bacillus</taxon>
        <taxon>Bacillus cereus group</taxon>
    </lineage>
</organism>
<dbReference type="Proteomes" id="UP000317636">
    <property type="component" value="Unassembled WGS sequence"/>
</dbReference>
<keyword evidence="2" id="KW-1185">Reference proteome</keyword>
<reference evidence="1" key="1">
    <citation type="submission" date="2019-06" db="EMBL/GenBank/DDBJ databases">
        <title>Draft genome sequence of Bacillus sp. strain MHSD28.</title>
        <authorList>
            <person name="Makuwa S.C."/>
            <person name="Serepa-Dlamini M.H."/>
        </authorList>
    </citation>
    <scope>NUCLEOTIDE SEQUENCE</scope>
    <source>
        <strain evidence="1">MHSD28</strain>
    </source>
</reference>
<sequence>MENTGNKVKREGRIEMATTKVKEWFIRSKSTLVKGILTISILFSSLTFTPVAYAFDWYDFLGLKDKDAGKAIEFLKNDWIQYANFLGSVFQSIQGWIIKGLLVMVSSLEKVIPKTFSLLGLLKDAGLNDFASSMMKGMFFAILVLVIAWLGIKTIIYHQPPRFKSVGVNIIVMVGLLAGLNELMADMQKMSTDFYHDATKDGKMKDSLAFNLVKHNTADIVYLSRIGFDSIKKENEKAISKEKSVKNGLDEDMYFNADLGDLVTTDVVDKLSKQKVAEETDYLKYKITNDGDKEAVEEIKESMFNPFSDTFPSGYVRYPMNFFTIFWGLVALGIAYLYTIFVFVMTIFEIGMKKLIAPFVFVTDLESGQKTKMVLQDIMNGFLVFAFTGLSLRFYIIAVNYLSDADINSFLYIVSMICLTTALIKGSESILKYFGIDVGLKEGKNNLMGALGTLSSANRARKGITSMGRNVKDKLSGQGRADTPKRSESSDEDNLEGKSDGNQKNSGLQPKKIARNTGAALGYMKNRGIGGMVNDAGHKMGESVSGAIDKGKDAVSGVAKGVTGSVKETVDEFKGGKSEGKQKAQDNADRQTLGRIGKDVQNNANAGIENSSTPKMEEKSQRNMHVANQQGSPNRQNNTQQENTQGSMKGEKQTAEREIELQNKLRNTGREEPQQGSVKGEKQTAERELELQNKLRNTGREEPQQGSVKGEKQTAERELELQNKLRNTGREEPQQGSVKGEKQTAEREIELQNKLRNTGREEAQQGSVKGEKQTAEREIELQNKLRNTGREEAQQGSVKGEKQTVEREIELQNKLRNTGGVNASQADVKAGSATIERDINIQDKVKGNNTVSGDVKAGSATVERDVNIQDRVKGNNTVNSDVKAGSATVERDVNIQDRVKGNNTVSGDVKAGATTVQRDVNVQNNVRGSGEVTADVKAGATTVQRDVNVQNNVRGSSEVNADVRAGATTVQRDVNVQNNVRGSSEVNADVRAGATTVQRDVNVQNNVRGSNEVNADVRAGATTVQRDVNVQNNVRGGSEVNADVRAGATTVQRDVNVQDNVREGSVSRFKKRGSTDNRTNGLRGR</sequence>
<evidence type="ECO:0000313" key="1">
    <source>
        <dbReference type="EMBL" id="TPV39637.1"/>
    </source>
</evidence>
<comment type="caution">
    <text evidence="1">The sequence shown here is derived from an EMBL/GenBank/DDBJ whole genome shotgun (WGS) entry which is preliminary data.</text>
</comment>
<proteinExistence type="predicted"/>
<evidence type="ECO:0000313" key="2">
    <source>
        <dbReference type="Proteomes" id="UP000317636"/>
    </source>
</evidence>
<accession>A0AC61T012</accession>
<dbReference type="EMBL" id="VHIV01000008">
    <property type="protein sequence ID" value="TPV39637.1"/>
    <property type="molecule type" value="Genomic_DNA"/>
</dbReference>